<dbReference type="SMART" id="SM00061">
    <property type="entry name" value="MATH"/>
    <property type="match status" value="2"/>
</dbReference>
<dbReference type="PROSITE" id="PS50144">
    <property type="entry name" value="MATH"/>
    <property type="match status" value="2"/>
</dbReference>
<dbReference type="SUPFAM" id="SSF49599">
    <property type="entry name" value="TRAF domain-like"/>
    <property type="match status" value="2"/>
</dbReference>
<dbReference type="EMBL" id="CACVBM020001129">
    <property type="protein sequence ID" value="CAA7032867.1"/>
    <property type="molecule type" value="Genomic_DNA"/>
</dbReference>
<dbReference type="InterPro" id="IPR002083">
    <property type="entry name" value="MATH/TRAF_dom"/>
</dbReference>
<proteinExistence type="predicted"/>
<protein>
    <recommendedName>
        <fullName evidence="1">MATH domain-containing protein</fullName>
    </recommendedName>
</protein>
<dbReference type="Pfam" id="PF22486">
    <property type="entry name" value="MATH_2"/>
    <property type="match status" value="2"/>
</dbReference>
<name>A0A6D2IUL2_9BRAS</name>
<dbReference type="OrthoDB" id="192247at2759"/>
<dbReference type="AlphaFoldDB" id="A0A6D2IUL2"/>
<sequence>MDPTAEVDGMSKLITNDVNMAQSSEFHVSGHKWRLVIYPSKKDRTETKDHLCFYLRISDRNSLPSNWEVKCSFKLSIVSQTKHVQDISKSFVECYNATEAIKGEYSFILHSVLERYIVNDKVVFCAEITEFKVEPKLLVTSIPRTMGTANRLNIMEMPRVNSRFTWNITQFSSFDGEQHSSYKFTVGPRQWNLVMYPKGKGEGKGKWLSLFLHASDYVTNGPKDSTFAIYKMRVFDQLQRKHYEVPGRDWFGYNASRGKTKFLPLEELYDQRRGLLVNDQIYISIEFLLVPTTEYL</sequence>
<dbReference type="CDD" id="cd00121">
    <property type="entry name" value="MATH"/>
    <property type="match status" value="2"/>
</dbReference>
<dbReference type="InterPro" id="IPR008974">
    <property type="entry name" value="TRAF-like"/>
</dbReference>
<evidence type="ECO:0000313" key="2">
    <source>
        <dbReference type="EMBL" id="CAA7032867.1"/>
    </source>
</evidence>
<evidence type="ECO:0000259" key="1">
    <source>
        <dbReference type="PROSITE" id="PS50144"/>
    </source>
</evidence>
<evidence type="ECO:0000313" key="3">
    <source>
        <dbReference type="Proteomes" id="UP000467841"/>
    </source>
</evidence>
<feature type="domain" description="MATH" evidence="1">
    <location>
        <begin position="161"/>
        <end position="287"/>
    </location>
</feature>
<accession>A0A6D2IUL2</accession>
<dbReference type="PANTHER" id="PTHR46162">
    <property type="entry name" value="TRAF-LIKE FAMILY PROTEIN"/>
    <property type="match status" value="1"/>
</dbReference>
<feature type="domain" description="MATH" evidence="1">
    <location>
        <begin position="1"/>
        <end position="128"/>
    </location>
</feature>
<dbReference type="Gene3D" id="2.60.210.10">
    <property type="entry name" value="Apoptosis, Tumor Necrosis Factor Receptor Associated Protein 2, Chain A"/>
    <property type="match status" value="2"/>
</dbReference>
<keyword evidence="3" id="KW-1185">Reference proteome</keyword>
<gene>
    <name evidence="2" type="ORF">MERR_LOCUS20102</name>
</gene>
<comment type="caution">
    <text evidence="2">The sequence shown here is derived from an EMBL/GenBank/DDBJ whole genome shotgun (WGS) entry which is preliminary data.</text>
</comment>
<dbReference type="Proteomes" id="UP000467841">
    <property type="component" value="Unassembled WGS sequence"/>
</dbReference>
<reference evidence="2" key="1">
    <citation type="submission" date="2020-01" db="EMBL/GenBank/DDBJ databases">
        <authorList>
            <person name="Mishra B."/>
        </authorList>
    </citation>
    <scope>NUCLEOTIDE SEQUENCE [LARGE SCALE GENOMIC DNA]</scope>
</reference>
<organism evidence="2 3">
    <name type="scientific">Microthlaspi erraticum</name>
    <dbReference type="NCBI Taxonomy" id="1685480"/>
    <lineage>
        <taxon>Eukaryota</taxon>
        <taxon>Viridiplantae</taxon>
        <taxon>Streptophyta</taxon>
        <taxon>Embryophyta</taxon>
        <taxon>Tracheophyta</taxon>
        <taxon>Spermatophyta</taxon>
        <taxon>Magnoliopsida</taxon>
        <taxon>eudicotyledons</taxon>
        <taxon>Gunneridae</taxon>
        <taxon>Pentapetalae</taxon>
        <taxon>rosids</taxon>
        <taxon>malvids</taxon>
        <taxon>Brassicales</taxon>
        <taxon>Brassicaceae</taxon>
        <taxon>Coluteocarpeae</taxon>
        <taxon>Microthlaspi</taxon>
    </lineage>
</organism>
<dbReference type="PANTHER" id="PTHR46162:SF40">
    <property type="entry name" value="TRAF-LIKE FAMILY PROTEIN"/>
    <property type="match status" value="1"/>
</dbReference>